<dbReference type="Proteomes" id="UP000828390">
    <property type="component" value="Unassembled WGS sequence"/>
</dbReference>
<keyword evidence="2" id="KW-1185">Reference proteome</keyword>
<reference evidence="1" key="2">
    <citation type="submission" date="2020-11" db="EMBL/GenBank/DDBJ databases">
        <authorList>
            <person name="McCartney M.A."/>
            <person name="Auch B."/>
            <person name="Kono T."/>
            <person name="Mallez S."/>
            <person name="Becker A."/>
            <person name="Gohl D.M."/>
            <person name="Silverstein K.A.T."/>
            <person name="Koren S."/>
            <person name="Bechman K.B."/>
            <person name="Herman A."/>
            <person name="Abrahante J.E."/>
            <person name="Garbe J."/>
        </authorList>
    </citation>
    <scope>NUCLEOTIDE SEQUENCE</scope>
    <source>
        <strain evidence="1">Duluth1</strain>
        <tissue evidence="1">Whole animal</tissue>
    </source>
</reference>
<dbReference type="EMBL" id="JAIWYP010000001">
    <property type="protein sequence ID" value="KAH3876546.1"/>
    <property type="molecule type" value="Genomic_DNA"/>
</dbReference>
<proteinExistence type="predicted"/>
<reference evidence="1" key="1">
    <citation type="journal article" date="2019" name="bioRxiv">
        <title>The Genome of the Zebra Mussel, Dreissena polymorpha: A Resource for Invasive Species Research.</title>
        <authorList>
            <person name="McCartney M.A."/>
            <person name="Auch B."/>
            <person name="Kono T."/>
            <person name="Mallez S."/>
            <person name="Zhang Y."/>
            <person name="Obille A."/>
            <person name="Becker A."/>
            <person name="Abrahante J.E."/>
            <person name="Garbe J."/>
            <person name="Badalamenti J.P."/>
            <person name="Herman A."/>
            <person name="Mangelson H."/>
            <person name="Liachko I."/>
            <person name="Sullivan S."/>
            <person name="Sone E.D."/>
            <person name="Koren S."/>
            <person name="Silverstein K.A.T."/>
            <person name="Beckman K.B."/>
            <person name="Gohl D.M."/>
        </authorList>
    </citation>
    <scope>NUCLEOTIDE SEQUENCE</scope>
    <source>
        <strain evidence="1">Duluth1</strain>
        <tissue evidence="1">Whole animal</tissue>
    </source>
</reference>
<name>A0A9D4MHX6_DREPO</name>
<evidence type="ECO:0000313" key="1">
    <source>
        <dbReference type="EMBL" id="KAH3876546.1"/>
    </source>
</evidence>
<gene>
    <name evidence="1" type="ORF">DPMN_000391</name>
</gene>
<protein>
    <submittedName>
        <fullName evidence="1">Uncharacterized protein</fullName>
    </submittedName>
</protein>
<organism evidence="1 2">
    <name type="scientific">Dreissena polymorpha</name>
    <name type="common">Zebra mussel</name>
    <name type="synonym">Mytilus polymorpha</name>
    <dbReference type="NCBI Taxonomy" id="45954"/>
    <lineage>
        <taxon>Eukaryota</taxon>
        <taxon>Metazoa</taxon>
        <taxon>Spiralia</taxon>
        <taxon>Lophotrochozoa</taxon>
        <taxon>Mollusca</taxon>
        <taxon>Bivalvia</taxon>
        <taxon>Autobranchia</taxon>
        <taxon>Heteroconchia</taxon>
        <taxon>Euheterodonta</taxon>
        <taxon>Imparidentia</taxon>
        <taxon>Neoheterodontei</taxon>
        <taxon>Myida</taxon>
        <taxon>Dreissenoidea</taxon>
        <taxon>Dreissenidae</taxon>
        <taxon>Dreissena</taxon>
    </lineage>
</organism>
<sequence>MLLLPCRDFMVMVAMAFFEKADRSTTADTVRRVQQVPEDVKAAENFRTSGNTAHTFREVKTVKHPLPVPDASSCQGRAVRDIERLLYK</sequence>
<comment type="caution">
    <text evidence="1">The sequence shown here is derived from an EMBL/GenBank/DDBJ whole genome shotgun (WGS) entry which is preliminary data.</text>
</comment>
<evidence type="ECO:0000313" key="2">
    <source>
        <dbReference type="Proteomes" id="UP000828390"/>
    </source>
</evidence>
<accession>A0A9D4MHX6</accession>
<dbReference type="AlphaFoldDB" id="A0A9D4MHX6"/>